<accession>A0A813LF22</accession>
<gene>
    <name evidence="2" type="ORF">PGLA2088_LOCUS42672</name>
</gene>
<feature type="non-terminal residue" evidence="2">
    <location>
        <position position="54"/>
    </location>
</feature>
<proteinExistence type="predicted"/>
<evidence type="ECO:0000313" key="2">
    <source>
        <dbReference type="EMBL" id="CAE8722686.1"/>
    </source>
</evidence>
<dbReference type="Proteomes" id="UP000626109">
    <property type="component" value="Unassembled WGS sequence"/>
</dbReference>
<dbReference type="AlphaFoldDB" id="A0A813LF22"/>
<protein>
    <submittedName>
        <fullName evidence="2">Uncharacterized protein</fullName>
    </submittedName>
</protein>
<comment type="caution">
    <text evidence="2">The sequence shown here is derived from an EMBL/GenBank/DDBJ whole genome shotgun (WGS) entry which is preliminary data.</text>
</comment>
<dbReference type="EMBL" id="CAJNNW010034433">
    <property type="protein sequence ID" value="CAE8722686.1"/>
    <property type="molecule type" value="Genomic_DNA"/>
</dbReference>
<evidence type="ECO:0000313" key="3">
    <source>
        <dbReference type="Proteomes" id="UP000626109"/>
    </source>
</evidence>
<organism evidence="2 3">
    <name type="scientific">Polarella glacialis</name>
    <name type="common">Dinoflagellate</name>
    <dbReference type="NCBI Taxonomy" id="89957"/>
    <lineage>
        <taxon>Eukaryota</taxon>
        <taxon>Sar</taxon>
        <taxon>Alveolata</taxon>
        <taxon>Dinophyceae</taxon>
        <taxon>Suessiales</taxon>
        <taxon>Suessiaceae</taxon>
        <taxon>Polarella</taxon>
    </lineage>
</organism>
<evidence type="ECO:0000256" key="1">
    <source>
        <dbReference type="SAM" id="MobiDB-lite"/>
    </source>
</evidence>
<feature type="compositionally biased region" description="Basic and acidic residues" evidence="1">
    <location>
        <begin position="29"/>
        <end position="44"/>
    </location>
</feature>
<name>A0A813LF22_POLGL</name>
<reference evidence="2" key="1">
    <citation type="submission" date="2021-02" db="EMBL/GenBank/DDBJ databases">
        <authorList>
            <person name="Dougan E. K."/>
            <person name="Rhodes N."/>
            <person name="Thang M."/>
            <person name="Chan C."/>
        </authorList>
    </citation>
    <scope>NUCLEOTIDE SEQUENCE</scope>
</reference>
<feature type="region of interest" description="Disordered" evidence="1">
    <location>
        <begin position="19"/>
        <end position="54"/>
    </location>
</feature>
<sequence>MTSSTGLSAALAWLGDLPQSAGLGAEGLKGQESEPRPPPPREELPDAALPQASR</sequence>